<organism evidence="2 3">
    <name type="scientific">Candidatus Kapaibacterium thiocyanatum</name>
    <dbReference type="NCBI Taxonomy" id="1895771"/>
    <lineage>
        <taxon>Bacteria</taxon>
        <taxon>Pseudomonadati</taxon>
        <taxon>Candidatus Kapaibacteriota</taxon>
        <taxon>Candidatus Kapaibacteriia</taxon>
        <taxon>Candidatus Kapaibacteriales</taxon>
        <taxon>Candidatus Kapaibacteriaceae</taxon>
        <taxon>Candidatus Kapaibacterium</taxon>
    </lineage>
</organism>
<reference evidence="2 3" key="1">
    <citation type="submission" date="2016-09" db="EMBL/GenBank/DDBJ databases">
        <title>Genome-resolved meta-omics ties microbial dynamics to process performance in biotechnology for thiocyanate degradation.</title>
        <authorList>
            <person name="Kantor R.S."/>
            <person name="Huddy R.J."/>
            <person name="Iyer R."/>
            <person name="Thomas B.C."/>
            <person name="Brown C.T."/>
            <person name="Anantharaman K."/>
            <person name="Tringe S."/>
            <person name="Hettich R.L."/>
            <person name="Harrison S.T."/>
            <person name="Banfield J.F."/>
        </authorList>
    </citation>
    <scope>NUCLEOTIDE SEQUENCE [LARGE SCALE GENOMIC DNA]</scope>
    <source>
        <strain evidence="2">59-99</strain>
    </source>
</reference>
<dbReference type="STRING" id="1895771.BGO89_06065"/>
<dbReference type="GO" id="GO:0070681">
    <property type="term" value="P:glutaminyl-tRNAGln biosynthesis via transamidation"/>
    <property type="evidence" value="ECO:0007669"/>
    <property type="project" value="TreeGrafter"/>
</dbReference>
<comment type="similarity">
    <text evidence="1">Belongs to the GatC family.</text>
</comment>
<gene>
    <name evidence="1" type="primary">gatC</name>
    <name evidence="2" type="ORF">BGO89_06065</name>
</gene>
<dbReference type="EC" id="6.3.5.-" evidence="1"/>
<dbReference type="Proteomes" id="UP000184233">
    <property type="component" value="Unassembled WGS sequence"/>
</dbReference>
<keyword evidence="1" id="KW-0436">Ligase</keyword>
<keyword evidence="1" id="KW-0547">Nucleotide-binding</keyword>
<dbReference type="InterPro" id="IPR003837">
    <property type="entry name" value="GatC"/>
</dbReference>
<dbReference type="EMBL" id="MKVH01000020">
    <property type="protein sequence ID" value="OJX57962.1"/>
    <property type="molecule type" value="Genomic_DNA"/>
</dbReference>
<proteinExistence type="inferred from homology"/>
<name>A0A1M3KZF4_9BACT</name>
<dbReference type="GO" id="GO:0050566">
    <property type="term" value="F:asparaginyl-tRNA synthase (glutamine-hydrolyzing) activity"/>
    <property type="evidence" value="ECO:0007669"/>
    <property type="project" value="RHEA"/>
</dbReference>
<evidence type="ECO:0000313" key="2">
    <source>
        <dbReference type="EMBL" id="OJX57962.1"/>
    </source>
</evidence>
<comment type="caution">
    <text evidence="2">The sequence shown here is derived from an EMBL/GenBank/DDBJ whole genome shotgun (WGS) entry which is preliminary data.</text>
</comment>
<dbReference type="GO" id="GO:0006450">
    <property type="term" value="P:regulation of translational fidelity"/>
    <property type="evidence" value="ECO:0007669"/>
    <property type="project" value="InterPro"/>
</dbReference>
<dbReference type="PANTHER" id="PTHR15004:SF0">
    <property type="entry name" value="GLUTAMYL-TRNA(GLN) AMIDOTRANSFERASE SUBUNIT C, MITOCHONDRIAL"/>
    <property type="match status" value="1"/>
</dbReference>
<evidence type="ECO:0000256" key="1">
    <source>
        <dbReference type="HAMAP-Rule" id="MF_00122"/>
    </source>
</evidence>
<dbReference type="GO" id="GO:0050567">
    <property type="term" value="F:glutaminyl-tRNA synthase (glutamine-hydrolyzing) activity"/>
    <property type="evidence" value="ECO:0007669"/>
    <property type="project" value="UniProtKB-UniRule"/>
</dbReference>
<dbReference type="InterPro" id="IPR036113">
    <property type="entry name" value="Asp/Glu-ADT_sf_sub_c"/>
</dbReference>
<dbReference type="SUPFAM" id="SSF141000">
    <property type="entry name" value="Glu-tRNAGln amidotransferase C subunit"/>
    <property type="match status" value="1"/>
</dbReference>
<dbReference type="Pfam" id="PF02686">
    <property type="entry name" value="GatC"/>
    <property type="match status" value="1"/>
</dbReference>
<accession>A0A1M3KZF4</accession>
<comment type="catalytic activity">
    <reaction evidence="1">
        <text>L-aspartyl-tRNA(Asn) + L-glutamine + ATP + H2O = L-asparaginyl-tRNA(Asn) + L-glutamate + ADP + phosphate + 2 H(+)</text>
        <dbReference type="Rhea" id="RHEA:14513"/>
        <dbReference type="Rhea" id="RHEA-COMP:9674"/>
        <dbReference type="Rhea" id="RHEA-COMP:9677"/>
        <dbReference type="ChEBI" id="CHEBI:15377"/>
        <dbReference type="ChEBI" id="CHEBI:15378"/>
        <dbReference type="ChEBI" id="CHEBI:29985"/>
        <dbReference type="ChEBI" id="CHEBI:30616"/>
        <dbReference type="ChEBI" id="CHEBI:43474"/>
        <dbReference type="ChEBI" id="CHEBI:58359"/>
        <dbReference type="ChEBI" id="CHEBI:78515"/>
        <dbReference type="ChEBI" id="CHEBI:78516"/>
        <dbReference type="ChEBI" id="CHEBI:456216"/>
    </reaction>
</comment>
<keyword evidence="1" id="KW-0067">ATP-binding</keyword>
<sequence>MNSIDIKRIADLARLEFSEDEIEGFARQFTNIVDYIGTMNAVDMTGVEPMAHVNEAVNVFRDDVVGECLTTTEALSNAPQKNEAFFKVPKVLG</sequence>
<dbReference type="GO" id="GO:0005524">
    <property type="term" value="F:ATP binding"/>
    <property type="evidence" value="ECO:0007669"/>
    <property type="project" value="UniProtKB-KW"/>
</dbReference>
<keyword evidence="2" id="KW-0808">Transferase</keyword>
<keyword evidence="1" id="KW-0648">Protein biosynthesis</keyword>
<protein>
    <recommendedName>
        <fullName evidence="1">Aspartyl/glutamyl-tRNA(Asn/Gln) amidotransferase subunit C</fullName>
        <shortName evidence="1">Asp/Glu-ADT subunit C</shortName>
        <ecNumber evidence="1">6.3.5.-</ecNumber>
    </recommendedName>
</protein>
<comment type="catalytic activity">
    <reaction evidence="1">
        <text>L-glutamyl-tRNA(Gln) + L-glutamine + ATP + H2O = L-glutaminyl-tRNA(Gln) + L-glutamate + ADP + phosphate + H(+)</text>
        <dbReference type="Rhea" id="RHEA:17521"/>
        <dbReference type="Rhea" id="RHEA-COMP:9681"/>
        <dbReference type="Rhea" id="RHEA-COMP:9684"/>
        <dbReference type="ChEBI" id="CHEBI:15377"/>
        <dbReference type="ChEBI" id="CHEBI:15378"/>
        <dbReference type="ChEBI" id="CHEBI:29985"/>
        <dbReference type="ChEBI" id="CHEBI:30616"/>
        <dbReference type="ChEBI" id="CHEBI:43474"/>
        <dbReference type="ChEBI" id="CHEBI:58359"/>
        <dbReference type="ChEBI" id="CHEBI:78520"/>
        <dbReference type="ChEBI" id="CHEBI:78521"/>
        <dbReference type="ChEBI" id="CHEBI:456216"/>
    </reaction>
</comment>
<dbReference type="GO" id="GO:0006412">
    <property type="term" value="P:translation"/>
    <property type="evidence" value="ECO:0007669"/>
    <property type="project" value="UniProtKB-UniRule"/>
</dbReference>
<dbReference type="NCBIfam" id="TIGR00135">
    <property type="entry name" value="gatC"/>
    <property type="match status" value="1"/>
</dbReference>
<dbReference type="HAMAP" id="MF_00122">
    <property type="entry name" value="GatC"/>
    <property type="match status" value="1"/>
</dbReference>
<evidence type="ECO:0000313" key="3">
    <source>
        <dbReference type="Proteomes" id="UP000184233"/>
    </source>
</evidence>
<dbReference type="Gene3D" id="1.10.20.60">
    <property type="entry name" value="Glu-tRNAGln amidotransferase C subunit, N-terminal domain"/>
    <property type="match status" value="1"/>
</dbReference>
<dbReference type="PANTHER" id="PTHR15004">
    <property type="entry name" value="GLUTAMYL-TRNA(GLN) AMIDOTRANSFERASE SUBUNIT C, MITOCHONDRIAL"/>
    <property type="match status" value="1"/>
</dbReference>
<dbReference type="AlphaFoldDB" id="A0A1M3KZF4"/>
<comment type="function">
    <text evidence="1">Allows the formation of correctly charged Asn-tRNA(Asn) or Gln-tRNA(Gln) through the transamidation of misacylated Asp-tRNA(Asn) or Glu-tRNA(Gln) in organisms which lack either or both of asparaginyl-tRNA or glutaminyl-tRNA synthetases. The reaction takes place in the presence of glutamine and ATP through an activated phospho-Asp-tRNA(Asn) or phospho-Glu-tRNA(Gln).</text>
</comment>
<comment type="subunit">
    <text evidence="1">Heterotrimer of A, B and C subunits.</text>
</comment>
<dbReference type="GO" id="GO:0016740">
    <property type="term" value="F:transferase activity"/>
    <property type="evidence" value="ECO:0007669"/>
    <property type="project" value="UniProtKB-KW"/>
</dbReference>